<feature type="region of interest" description="Disordered" evidence="1">
    <location>
        <begin position="68"/>
        <end position="90"/>
    </location>
</feature>
<evidence type="ECO:0000256" key="1">
    <source>
        <dbReference type="SAM" id="MobiDB-lite"/>
    </source>
</evidence>
<dbReference type="eggNOG" id="KOG0713">
    <property type="taxonomic scope" value="Eukaryota"/>
</dbReference>
<evidence type="ECO:0000313" key="4">
    <source>
        <dbReference type="Proteomes" id="UP000019373"/>
    </source>
</evidence>
<dbReference type="PROSITE" id="PS50076">
    <property type="entry name" value="DNAJ_2"/>
    <property type="match status" value="1"/>
</dbReference>
<dbReference type="SMART" id="SM00271">
    <property type="entry name" value="DnaJ"/>
    <property type="match status" value="1"/>
</dbReference>
<dbReference type="OMA" id="LMGERHD"/>
<proteinExistence type="predicted"/>
<sequence length="276" mass="31819">MAPVEVKDDFYAVLEVSNTATFDVITKNYRRLAKIRHPDRNIGKHDSIAVFQDCKATLQNADRTIQYGQKKGATEDKAKQKEDDARQERFRRLNVTKSRYDSDIFEDQVDEDSRKERERNGWWAYMTSPNYGKVDETVEQNQARESARLHRLASKSIQGSELRDKEAKLKRLQSALQDVNSQIAVEKQKVEHAASAQIRERKATKEAREAQAAREAREAQEREWKAAMAAAAERRSMEAEERRRAMRAAEEAARKAEEAQRYVMNVRACVRLAGDT</sequence>
<dbReference type="EMBL" id="KE720872">
    <property type="protein sequence ID" value="ERF74674.1"/>
    <property type="molecule type" value="Genomic_DNA"/>
</dbReference>
<dbReference type="GeneID" id="19235865"/>
<dbReference type="InterPro" id="IPR036869">
    <property type="entry name" value="J_dom_sf"/>
</dbReference>
<feature type="region of interest" description="Disordered" evidence="1">
    <location>
        <begin position="201"/>
        <end position="222"/>
    </location>
</feature>
<dbReference type="Pfam" id="PF00226">
    <property type="entry name" value="DnaJ"/>
    <property type="match status" value="1"/>
</dbReference>
<dbReference type="CDD" id="cd06257">
    <property type="entry name" value="DnaJ"/>
    <property type="match status" value="1"/>
</dbReference>
<reference evidence="4" key="1">
    <citation type="journal article" date="2014" name="BMC Genomics">
        <title>Genome characteristics reveal the impact of lichenization on lichen-forming fungus Endocarpon pusillum Hedwig (Verrucariales, Ascomycota).</title>
        <authorList>
            <person name="Wang Y.-Y."/>
            <person name="Liu B."/>
            <person name="Zhang X.-Y."/>
            <person name="Zhou Q.-M."/>
            <person name="Zhang T."/>
            <person name="Li H."/>
            <person name="Yu Y.-F."/>
            <person name="Zhang X.-L."/>
            <person name="Hao X.-Y."/>
            <person name="Wang M."/>
            <person name="Wang L."/>
            <person name="Wei J.-C."/>
        </authorList>
    </citation>
    <scope>NUCLEOTIDE SEQUENCE [LARGE SCALE GENOMIC DNA]</scope>
    <source>
        <strain evidence="4">Z07020 / HMAS-L-300199</strain>
    </source>
</reference>
<gene>
    <name evidence="3" type="ORF">EPUS_00804</name>
</gene>
<evidence type="ECO:0000259" key="2">
    <source>
        <dbReference type="PROSITE" id="PS50076"/>
    </source>
</evidence>
<dbReference type="Gene3D" id="1.10.287.110">
    <property type="entry name" value="DnaJ domain"/>
    <property type="match status" value="1"/>
</dbReference>
<dbReference type="OrthoDB" id="436519at2759"/>
<dbReference type="HOGENOM" id="CLU_062493_0_0_1"/>
<dbReference type="AlphaFoldDB" id="U1HYT8"/>
<organism evidence="3 4">
    <name type="scientific">Endocarpon pusillum (strain Z07020 / HMAS-L-300199)</name>
    <name type="common">Lichen-forming fungus</name>
    <dbReference type="NCBI Taxonomy" id="1263415"/>
    <lineage>
        <taxon>Eukaryota</taxon>
        <taxon>Fungi</taxon>
        <taxon>Dikarya</taxon>
        <taxon>Ascomycota</taxon>
        <taxon>Pezizomycotina</taxon>
        <taxon>Eurotiomycetes</taxon>
        <taxon>Chaetothyriomycetidae</taxon>
        <taxon>Verrucariales</taxon>
        <taxon>Verrucariaceae</taxon>
        <taxon>Endocarpon</taxon>
    </lineage>
</organism>
<dbReference type="RefSeq" id="XP_007799775.1">
    <property type="nucleotide sequence ID" value="XM_007801584.1"/>
</dbReference>
<dbReference type="Proteomes" id="UP000019373">
    <property type="component" value="Unassembled WGS sequence"/>
</dbReference>
<feature type="compositionally biased region" description="Basic and acidic residues" evidence="1">
    <location>
        <begin position="72"/>
        <end position="90"/>
    </location>
</feature>
<accession>U1HYT8</accession>
<dbReference type="InterPro" id="IPR001623">
    <property type="entry name" value="DnaJ_domain"/>
</dbReference>
<feature type="domain" description="J" evidence="2">
    <location>
        <begin position="9"/>
        <end position="121"/>
    </location>
</feature>
<name>U1HYT8_ENDPU</name>
<protein>
    <recommendedName>
        <fullName evidence="2">J domain-containing protein</fullName>
    </recommendedName>
</protein>
<dbReference type="SUPFAM" id="SSF46565">
    <property type="entry name" value="Chaperone J-domain"/>
    <property type="match status" value="1"/>
</dbReference>
<keyword evidence="4" id="KW-1185">Reference proteome</keyword>
<evidence type="ECO:0000313" key="3">
    <source>
        <dbReference type="EMBL" id="ERF74674.1"/>
    </source>
</evidence>